<gene>
    <name evidence="2" type="ORF">TSOC_005993</name>
</gene>
<sequence length="257" mass="25471">MAGPSEVCNATAVATAAVAAAAPVEVWEPQPGVGAVLSGCVAVLAPSLWLEAWGMVVTEGLLRGLPALVSDLGGLPEAGMGMCPAVPVSPIRIPPGADGVPDWEARAYPPQDVGAWEHALLELLLGGATGSGEAGPVLVRTSVDGAGGRGERDVRVAGGGGRGAPGWSGEGGDVGAGPGCSSGGCAGAGVEGQAASEGAEEGGKEREEEGDVWERISRRGQRAALAHVGRWHEELVAFLRWLDAVGAAGDITHSGAA</sequence>
<reference evidence="2 3" key="1">
    <citation type="journal article" date="2017" name="Mol. Biol. Evol.">
        <title>The 4-celled Tetrabaena socialis nuclear genome reveals the essential components for genetic control of cell number at the origin of multicellularity in the volvocine lineage.</title>
        <authorList>
            <person name="Featherston J."/>
            <person name="Arakaki Y."/>
            <person name="Hanschen E.R."/>
            <person name="Ferris P.J."/>
            <person name="Michod R.E."/>
            <person name="Olson B.J.S.C."/>
            <person name="Nozaki H."/>
            <person name="Durand P.M."/>
        </authorList>
    </citation>
    <scope>NUCLEOTIDE SEQUENCE [LARGE SCALE GENOMIC DNA]</scope>
    <source>
        <strain evidence="2 3">NIES-571</strain>
    </source>
</reference>
<dbReference type="Proteomes" id="UP000236333">
    <property type="component" value="Unassembled WGS sequence"/>
</dbReference>
<dbReference type="OrthoDB" id="546977at2759"/>
<dbReference type="AlphaFoldDB" id="A0A2J8A4W8"/>
<feature type="compositionally biased region" description="Basic and acidic residues" evidence="1">
    <location>
        <begin position="201"/>
        <end position="211"/>
    </location>
</feature>
<evidence type="ECO:0000256" key="1">
    <source>
        <dbReference type="SAM" id="MobiDB-lite"/>
    </source>
</evidence>
<protein>
    <recommendedName>
        <fullName evidence="4">Glycosyl transferase family 1 domain-containing protein</fullName>
    </recommendedName>
</protein>
<keyword evidence="3" id="KW-1185">Reference proteome</keyword>
<name>A0A2J8A4W8_9CHLO</name>
<comment type="caution">
    <text evidence="2">The sequence shown here is derived from an EMBL/GenBank/DDBJ whole genome shotgun (WGS) entry which is preliminary data.</text>
</comment>
<evidence type="ECO:0000313" key="2">
    <source>
        <dbReference type="EMBL" id="PNH07561.1"/>
    </source>
</evidence>
<evidence type="ECO:0008006" key="4">
    <source>
        <dbReference type="Google" id="ProtNLM"/>
    </source>
</evidence>
<proteinExistence type="predicted"/>
<feature type="region of interest" description="Disordered" evidence="1">
    <location>
        <begin position="188"/>
        <end position="211"/>
    </location>
</feature>
<dbReference type="SUPFAM" id="SSF53756">
    <property type="entry name" value="UDP-Glycosyltransferase/glycogen phosphorylase"/>
    <property type="match status" value="1"/>
</dbReference>
<feature type="compositionally biased region" description="Gly residues" evidence="1">
    <location>
        <begin position="157"/>
        <end position="175"/>
    </location>
</feature>
<evidence type="ECO:0000313" key="3">
    <source>
        <dbReference type="Proteomes" id="UP000236333"/>
    </source>
</evidence>
<organism evidence="2 3">
    <name type="scientific">Tetrabaena socialis</name>
    <dbReference type="NCBI Taxonomy" id="47790"/>
    <lineage>
        <taxon>Eukaryota</taxon>
        <taxon>Viridiplantae</taxon>
        <taxon>Chlorophyta</taxon>
        <taxon>core chlorophytes</taxon>
        <taxon>Chlorophyceae</taxon>
        <taxon>CS clade</taxon>
        <taxon>Chlamydomonadales</taxon>
        <taxon>Tetrabaenaceae</taxon>
        <taxon>Tetrabaena</taxon>
    </lineage>
</organism>
<feature type="region of interest" description="Disordered" evidence="1">
    <location>
        <begin position="141"/>
        <end position="175"/>
    </location>
</feature>
<dbReference type="Gene3D" id="3.40.50.2000">
    <property type="entry name" value="Glycogen Phosphorylase B"/>
    <property type="match status" value="1"/>
</dbReference>
<accession>A0A2J8A4W8</accession>
<dbReference type="EMBL" id="PGGS01000174">
    <property type="protein sequence ID" value="PNH07561.1"/>
    <property type="molecule type" value="Genomic_DNA"/>
</dbReference>